<dbReference type="InterPro" id="IPR001878">
    <property type="entry name" value="Znf_CCHC"/>
</dbReference>
<evidence type="ECO:0000256" key="6">
    <source>
        <dbReference type="SAM" id="MobiDB-lite"/>
    </source>
</evidence>
<dbReference type="Pfam" id="PF00665">
    <property type="entry name" value="rve"/>
    <property type="match status" value="1"/>
</dbReference>
<keyword evidence="3" id="KW-0238">DNA-binding</keyword>
<dbReference type="FunFam" id="3.10.20.370:FF:000001">
    <property type="entry name" value="Retrovirus-related Pol polyprotein from transposon 17.6-like protein"/>
    <property type="match status" value="1"/>
</dbReference>
<dbReference type="InterPro" id="IPR043128">
    <property type="entry name" value="Rev_trsase/Diguanyl_cyclase"/>
</dbReference>
<feature type="compositionally biased region" description="Pro residues" evidence="6">
    <location>
        <begin position="292"/>
        <end position="310"/>
    </location>
</feature>
<dbReference type="Gene3D" id="3.10.20.370">
    <property type="match status" value="1"/>
</dbReference>
<dbReference type="InterPro" id="IPR001584">
    <property type="entry name" value="Integrase_cat-core"/>
</dbReference>
<dbReference type="PANTHER" id="PTHR37984">
    <property type="entry name" value="PROTEIN CBG26694"/>
    <property type="match status" value="1"/>
</dbReference>
<sequence length="1827" mass="204002">MSKSNTVPDGTEVPPDEVFQQDLQDLLRKHKKTVDDIQRPEEELPAAQKKTVVEHLHRLQDNGQGHRYRRLRTFSGKSPTPNGELPFTSWVQHAQQMLDESGLAEEEKRARIAESLSPPALTLYRKAAKALGASAKATDLLKQLGQAFGTACEGEELYSLFRDTYQSEGEKPSEYLSRLEEALDQAIQFGGVPSKDADRLRLSQFIRGCIHSEGLVSTLQLRQRRGTPPGLVDFLREVRVEETAEEARSQRRQAQGTPRRAQAREVQAELDEASPFVKELGQIKAQLQALQMPPPAQPPPVQPPPAPSTPPTDMAAILKMMEELKSSVAQVKKSMGNPTARAPAAKKGTLCYNCGERGHMLRDCKGTANAELVQRRLLSHLSHKELMPLSDLHLKGAGGYSVPYLGYISVNITPLAKEAGSRKKVNTLALVLKESMSNADVPLLIGTNTNLVKVLLRDCRRLGGKGFVRKLRVSDRWAEAYRVAAVRAKPRDDGFIGSLKALSQVSIPPGGTAEVLCSIDMDLGRETPILVESGPSSLGYLTVQPFLTSLPTSGPAQIEVQVGNNSNRTVGLSKGKVVAHAFLPSSIQHLGHEPEQAAHSRTVTAGASTTHSLPFNLSDSPAPEEWRNRIYQVLQKHSDVFSKDDLDIGCTSEVRHEIKLTNDTPFRQKSRRIPPADFNDAREHIQELLQKEIIRESSGPYASPIVLVRKKNGDLRLTVDYRLLNSRTVRDQYNIPKIEDTFHSLSGAAWFSSLDLKSGYYQIEMKEEDKPKTAFWCPLGFYEFNRMPQGICNAPATFQRLMERCMGPMAFTEVLVYLDDLLVFSRTLEEHVEKLDKVLTRLKGFGLKLNPDKCSFLKSSVKCLGHVISAEGVQTDPDKVAAVRTWPHPQNVEELKKFLGFAGYYRRFIQDYSKIAKPLNDLSVLYEPVRKKRPRTRRGDPGRRPPPNTPFGENWNAKCQAAFDTLLEKLSTAPTLHFANFEEPFVLHTDASTSGLGAALYQEHEGKLKPVAYASRGLSKSEKNYPAHKLEFLALKWAVTSKFSDYLYGTKFLVVTDNNPLTYVLTSAKLDATSHRWLAALADYQFDLKYQPGKLNQDADGLSRRPHGPPADDDEYLDFQRRTEQMREKFLGASAYSVSATVVAAICSLSGSGGLVADCNQVGAHPQGHKNHGPKGHDGDDITLLETLTDSVEAVPCQFISPTLPGQGSLPGVTAAEWQQLQEQDPGIHPILTCMQAGTRPTTSQVTDMEPEARLLARQWDKLVLRDGVLHRRVQDTQGECKLQLVLPACHREEAFKGLHDDVGHPGVDRTTDLVRSRFYWPKMQSFVEESCRNCEQCVRRKAKAHRAAPMVSITTTRPLELLCMDFLKIEPDSKNTQNVLVLTDHFTRYAFAIPTRDQKATTVAKALWEHVFVHYGFPERLHSDQGRDFESQVIQELCRTLGIRKSRTTPYHPQGNGQCERFNQTLLNLLGTLEDEKKQNWREHVAPLVHAYNCTRNDATGESPYMLMFGREPLLPIDLRLGLSSGPGDAVSHQGYVERLKHRLQRAHQLASEKSNKRAEANRRNYDTTVREQALAPGDRVLVRNVRPRGGRKLANRWVDQLYEVVSQRSGGMPVFEVKPLDGNGPSRVLHRNMLLPCRFQPRVETAPSVPPAPKAVRTRRKTRTEVSPETDDSDYEESVRYYDGVPPYVPPQAPVPVIEDDVAQPDGERREPAERDSLDETPPDDPAEEDQLEPVPPEDPLPPPPPELMNPPNDVPEPNQRPRRNPAPIPRLTYADLGKPDVSSLAVSAPSLPVSRADQSILVNLLQQQMMLSQQHAQMLQGLLS</sequence>
<feature type="region of interest" description="Disordered" evidence="6">
    <location>
        <begin position="244"/>
        <end position="266"/>
    </location>
</feature>
<dbReference type="GO" id="GO:0003677">
    <property type="term" value="F:DNA binding"/>
    <property type="evidence" value="ECO:0007669"/>
    <property type="project" value="UniProtKB-KW"/>
</dbReference>
<evidence type="ECO:0000256" key="5">
    <source>
        <dbReference type="SAM" id="Coils"/>
    </source>
</evidence>
<dbReference type="Gene3D" id="4.10.60.10">
    <property type="entry name" value="Zinc finger, CCHC-type"/>
    <property type="match status" value="1"/>
</dbReference>
<dbReference type="GO" id="GO:0006508">
    <property type="term" value="P:proteolysis"/>
    <property type="evidence" value="ECO:0007669"/>
    <property type="project" value="UniProtKB-KW"/>
</dbReference>
<accession>A0A9Q0YH42</accession>
<dbReference type="EMBL" id="JAIZAY010000020">
    <property type="protein sequence ID" value="KAJ8022390.1"/>
    <property type="molecule type" value="Genomic_DNA"/>
</dbReference>
<dbReference type="PROSITE" id="PS50994">
    <property type="entry name" value="INTEGRASE"/>
    <property type="match status" value="1"/>
</dbReference>
<keyword evidence="4" id="KW-0863">Zinc-finger</keyword>
<keyword evidence="11" id="KW-1185">Reference proteome</keyword>
<dbReference type="CDD" id="cd01647">
    <property type="entry name" value="RT_LTR"/>
    <property type="match status" value="1"/>
</dbReference>
<dbReference type="FunFam" id="3.10.10.10:FF:000004">
    <property type="entry name" value="Uncharacterized protein"/>
    <property type="match status" value="1"/>
</dbReference>
<dbReference type="Proteomes" id="UP001152320">
    <property type="component" value="Chromosome 20"/>
</dbReference>
<dbReference type="Pfam" id="PF00078">
    <property type="entry name" value="RVT_1"/>
    <property type="match status" value="1"/>
</dbReference>
<dbReference type="InterPro" id="IPR048270">
    <property type="entry name" value="PNMA_C"/>
</dbReference>
<dbReference type="SMART" id="SM00343">
    <property type="entry name" value="ZnF_C2HC"/>
    <property type="match status" value="1"/>
</dbReference>
<dbReference type="CDD" id="cd09274">
    <property type="entry name" value="RNase_HI_RT_Ty3"/>
    <property type="match status" value="1"/>
</dbReference>
<evidence type="ECO:0000313" key="11">
    <source>
        <dbReference type="Proteomes" id="UP001152320"/>
    </source>
</evidence>
<dbReference type="GO" id="GO:0004190">
    <property type="term" value="F:aspartic-type endopeptidase activity"/>
    <property type="evidence" value="ECO:0007669"/>
    <property type="project" value="UniProtKB-KW"/>
</dbReference>
<name>A0A9Q0YH42_HOLLE</name>
<feature type="domain" description="Reverse transcriptase" evidence="8">
    <location>
        <begin position="689"/>
        <end position="868"/>
    </location>
</feature>
<dbReference type="InterPro" id="IPR041588">
    <property type="entry name" value="Integrase_H2C2"/>
</dbReference>
<dbReference type="Pfam" id="PF17921">
    <property type="entry name" value="Integrase_H2C2"/>
    <property type="match status" value="1"/>
</dbReference>
<dbReference type="PANTHER" id="PTHR37984:SF15">
    <property type="entry name" value="INTEGRASE CATALYTIC DOMAIN-CONTAINING PROTEIN"/>
    <property type="match status" value="1"/>
</dbReference>
<keyword evidence="2" id="KW-0378">Hydrolase</keyword>
<feature type="domain" description="Integrase catalytic" evidence="9">
    <location>
        <begin position="1355"/>
        <end position="1513"/>
    </location>
</feature>
<dbReference type="SUPFAM" id="SSF56672">
    <property type="entry name" value="DNA/RNA polymerases"/>
    <property type="match status" value="1"/>
</dbReference>
<dbReference type="Gene3D" id="3.10.10.10">
    <property type="entry name" value="HIV Type 1 Reverse Transcriptase, subunit A, domain 1"/>
    <property type="match status" value="1"/>
</dbReference>
<feature type="domain" description="CCHC-type" evidence="7">
    <location>
        <begin position="351"/>
        <end position="365"/>
    </location>
</feature>
<dbReference type="PROSITE" id="PS50878">
    <property type="entry name" value="RT_POL"/>
    <property type="match status" value="1"/>
</dbReference>
<keyword evidence="5" id="KW-0175">Coiled coil</keyword>
<proteinExistence type="predicted"/>
<dbReference type="PROSITE" id="PS50158">
    <property type="entry name" value="ZF_CCHC"/>
    <property type="match status" value="1"/>
</dbReference>
<dbReference type="FunFam" id="3.30.420.10:FF:000269">
    <property type="entry name" value="Uncharacterized protein"/>
    <property type="match status" value="1"/>
</dbReference>
<dbReference type="Pfam" id="PF17919">
    <property type="entry name" value="RT_RNaseH_2"/>
    <property type="match status" value="1"/>
</dbReference>
<keyword evidence="1" id="KW-0645">Protease</keyword>
<dbReference type="InterPro" id="IPR036875">
    <property type="entry name" value="Znf_CCHC_sf"/>
</dbReference>
<feature type="compositionally biased region" description="Polar residues" evidence="6">
    <location>
        <begin position="599"/>
        <end position="619"/>
    </location>
</feature>
<feature type="compositionally biased region" description="Acidic residues" evidence="6">
    <location>
        <begin position="1721"/>
        <end position="1734"/>
    </location>
</feature>
<feature type="compositionally biased region" description="Pro residues" evidence="6">
    <location>
        <begin position="1736"/>
        <end position="1757"/>
    </location>
</feature>
<evidence type="ECO:0000256" key="4">
    <source>
        <dbReference type="PROSITE-ProRule" id="PRU00047"/>
    </source>
</evidence>
<dbReference type="SUPFAM" id="SSF53098">
    <property type="entry name" value="Ribonuclease H-like"/>
    <property type="match status" value="1"/>
</dbReference>
<dbReference type="SUPFAM" id="SSF57756">
    <property type="entry name" value="Retrovirus zinc finger-like domains"/>
    <property type="match status" value="1"/>
</dbReference>
<dbReference type="InterPro" id="IPR012337">
    <property type="entry name" value="RNaseH-like_sf"/>
</dbReference>
<dbReference type="InterPro" id="IPR043502">
    <property type="entry name" value="DNA/RNA_pol_sf"/>
</dbReference>
<dbReference type="GO" id="GO:0008270">
    <property type="term" value="F:zinc ion binding"/>
    <property type="evidence" value="ECO:0007669"/>
    <property type="project" value="UniProtKB-KW"/>
</dbReference>
<comment type="caution">
    <text evidence="10">The sequence shown here is derived from an EMBL/GenBank/DDBJ whole genome shotgun (WGS) entry which is preliminary data.</text>
</comment>
<feature type="coiled-coil region" evidence="5">
    <location>
        <begin position="1538"/>
        <end position="1565"/>
    </location>
</feature>
<evidence type="ECO:0008006" key="12">
    <source>
        <dbReference type="Google" id="ProtNLM"/>
    </source>
</evidence>
<gene>
    <name evidence="10" type="ORF">HOLleu_37273</name>
</gene>
<evidence type="ECO:0000259" key="9">
    <source>
        <dbReference type="PROSITE" id="PS50994"/>
    </source>
</evidence>
<keyword evidence="4" id="KW-0479">Metal-binding</keyword>
<feature type="region of interest" description="Disordered" evidence="6">
    <location>
        <begin position="292"/>
        <end position="313"/>
    </location>
</feature>
<feature type="region of interest" description="Disordered" evidence="6">
    <location>
        <begin position="1645"/>
        <end position="1773"/>
    </location>
</feature>
<evidence type="ECO:0000259" key="8">
    <source>
        <dbReference type="PROSITE" id="PS50878"/>
    </source>
</evidence>
<dbReference type="InterPro" id="IPR050951">
    <property type="entry name" value="Retrovirus_Pol_polyprotein"/>
</dbReference>
<evidence type="ECO:0000256" key="1">
    <source>
        <dbReference type="ARBA" id="ARBA00022670"/>
    </source>
</evidence>
<dbReference type="InterPro" id="IPR041577">
    <property type="entry name" value="RT_RNaseH_2"/>
</dbReference>
<evidence type="ECO:0000313" key="10">
    <source>
        <dbReference type="EMBL" id="KAJ8022390.1"/>
    </source>
</evidence>
<evidence type="ECO:0000259" key="7">
    <source>
        <dbReference type="PROSITE" id="PS50158"/>
    </source>
</evidence>
<dbReference type="InterPro" id="IPR036397">
    <property type="entry name" value="RNaseH_sf"/>
</dbReference>
<reference evidence="10" key="1">
    <citation type="submission" date="2021-10" db="EMBL/GenBank/DDBJ databases">
        <title>Tropical sea cucumber genome reveals ecological adaptation and Cuvierian tubules defense mechanism.</title>
        <authorList>
            <person name="Chen T."/>
        </authorList>
    </citation>
    <scope>NUCLEOTIDE SEQUENCE</scope>
    <source>
        <strain evidence="10">Nanhai2018</strain>
        <tissue evidence="10">Muscle</tissue>
    </source>
</reference>
<dbReference type="OrthoDB" id="115435at2759"/>
<feature type="region of interest" description="Disordered" evidence="6">
    <location>
        <begin position="930"/>
        <end position="951"/>
    </location>
</feature>
<dbReference type="Gene3D" id="3.30.420.10">
    <property type="entry name" value="Ribonuclease H-like superfamily/Ribonuclease H"/>
    <property type="match status" value="1"/>
</dbReference>
<evidence type="ECO:0000256" key="3">
    <source>
        <dbReference type="ARBA" id="ARBA00023125"/>
    </source>
</evidence>
<dbReference type="Gene3D" id="3.30.70.270">
    <property type="match status" value="2"/>
</dbReference>
<dbReference type="GO" id="GO:0015074">
    <property type="term" value="P:DNA integration"/>
    <property type="evidence" value="ECO:0007669"/>
    <property type="project" value="InterPro"/>
</dbReference>
<evidence type="ECO:0000256" key="2">
    <source>
        <dbReference type="ARBA" id="ARBA00022750"/>
    </source>
</evidence>
<keyword evidence="2" id="KW-0064">Aspartyl protease</keyword>
<keyword evidence="4" id="KW-0862">Zinc</keyword>
<feature type="compositionally biased region" description="Basic and acidic residues" evidence="6">
    <location>
        <begin position="1708"/>
        <end position="1720"/>
    </location>
</feature>
<feature type="region of interest" description="Disordered" evidence="6">
    <location>
        <begin position="593"/>
        <end position="619"/>
    </location>
</feature>
<dbReference type="Pfam" id="PF14893">
    <property type="entry name" value="PNMA"/>
    <property type="match status" value="1"/>
</dbReference>
<dbReference type="Pfam" id="PF00098">
    <property type="entry name" value="zf-CCHC"/>
    <property type="match status" value="1"/>
</dbReference>
<organism evidence="10 11">
    <name type="scientific">Holothuria leucospilota</name>
    <name type="common">Black long sea cucumber</name>
    <name type="synonym">Mertensiothuria leucospilota</name>
    <dbReference type="NCBI Taxonomy" id="206669"/>
    <lineage>
        <taxon>Eukaryota</taxon>
        <taxon>Metazoa</taxon>
        <taxon>Echinodermata</taxon>
        <taxon>Eleutherozoa</taxon>
        <taxon>Echinozoa</taxon>
        <taxon>Holothuroidea</taxon>
        <taxon>Aspidochirotacea</taxon>
        <taxon>Aspidochirotida</taxon>
        <taxon>Holothuriidae</taxon>
        <taxon>Holothuria</taxon>
    </lineage>
</organism>
<dbReference type="Gene3D" id="1.10.340.70">
    <property type="match status" value="1"/>
</dbReference>
<dbReference type="InterPro" id="IPR000477">
    <property type="entry name" value="RT_dom"/>
</dbReference>
<dbReference type="FunFam" id="1.10.340.70:FF:000001">
    <property type="entry name" value="Retrovirus-related Pol polyprotein from transposon gypsy-like Protein"/>
    <property type="match status" value="1"/>
</dbReference>
<protein>
    <recommendedName>
        <fullName evidence="12">Retrovirus-related Pol polyprotein from transposon 412</fullName>
    </recommendedName>
</protein>